<comment type="function">
    <text evidence="5">Catalyzes the formation of 2'O-methylated cytidine (Cm32) or 2'O-methylated uridine (Um32) at position 32 in tRNA.</text>
</comment>
<dbReference type="KEGG" id="moz:MoryE10_25680"/>
<dbReference type="GO" id="GO:0160206">
    <property type="term" value="F:tRNA (cytidine(32)/uridine(32)-2'-O)-methyltransferase activity"/>
    <property type="evidence" value="ECO:0007669"/>
    <property type="project" value="UniProtKB-EC"/>
</dbReference>
<comment type="catalytic activity">
    <reaction evidence="5">
        <text>uridine(32) in tRNA + S-adenosyl-L-methionine = 2'-O-methyluridine(32) in tRNA + S-adenosyl-L-homocysteine + H(+)</text>
        <dbReference type="Rhea" id="RHEA:42936"/>
        <dbReference type="Rhea" id="RHEA-COMP:10107"/>
        <dbReference type="Rhea" id="RHEA-COMP:10290"/>
        <dbReference type="ChEBI" id="CHEBI:15378"/>
        <dbReference type="ChEBI" id="CHEBI:57856"/>
        <dbReference type="ChEBI" id="CHEBI:59789"/>
        <dbReference type="ChEBI" id="CHEBI:65315"/>
        <dbReference type="ChEBI" id="CHEBI:74478"/>
        <dbReference type="EC" id="2.1.1.200"/>
    </reaction>
</comment>
<dbReference type="EC" id="2.1.1.200" evidence="5"/>
<dbReference type="FunFam" id="3.40.1280.10:FF:000006">
    <property type="entry name" value="Uncharacterized tRNA/rRNA methyltransferase HI_0380"/>
    <property type="match status" value="1"/>
</dbReference>
<keyword evidence="4 5" id="KW-0949">S-adenosyl-L-methionine</keyword>
<keyword evidence="8" id="KW-1185">Reference proteome</keyword>
<dbReference type="GO" id="GO:0002128">
    <property type="term" value="P:tRNA nucleoside ribose methylation"/>
    <property type="evidence" value="ECO:0007669"/>
    <property type="project" value="TreeGrafter"/>
</dbReference>
<gene>
    <name evidence="5 7" type="primary">trmJ</name>
    <name evidence="7" type="ORF">MoryE10_25680</name>
</gene>
<feature type="domain" description="tRNA/rRNA methyltransferase SpoU type" evidence="6">
    <location>
        <begin position="6"/>
        <end position="155"/>
    </location>
</feature>
<dbReference type="GO" id="GO:0003723">
    <property type="term" value="F:RNA binding"/>
    <property type="evidence" value="ECO:0007669"/>
    <property type="project" value="InterPro"/>
</dbReference>
<evidence type="ECO:0000256" key="5">
    <source>
        <dbReference type="RuleBase" id="RU362024"/>
    </source>
</evidence>
<dbReference type="EMBL" id="AP019782">
    <property type="protein sequence ID" value="BBL71962.1"/>
    <property type="molecule type" value="Genomic_DNA"/>
</dbReference>
<keyword evidence="3" id="KW-0808">Transferase</keyword>
<dbReference type="PIRSF" id="PIRSF004808">
    <property type="entry name" value="LasT"/>
    <property type="match status" value="1"/>
</dbReference>
<keyword evidence="2 5" id="KW-0489">Methyltransferase</keyword>
<evidence type="ECO:0000259" key="6">
    <source>
        <dbReference type="Pfam" id="PF00588"/>
    </source>
</evidence>
<evidence type="ECO:0000256" key="3">
    <source>
        <dbReference type="ARBA" id="ARBA00022679"/>
    </source>
</evidence>
<proteinExistence type="inferred from homology"/>
<dbReference type="NCBIfam" id="TIGR00050">
    <property type="entry name" value="rRNA_methyl_1"/>
    <property type="match status" value="1"/>
</dbReference>
<dbReference type="PANTHER" id="PTHR42786:SF2">
    <property type="entry name" value="TRNA (CYTIDINE_URIDINE-2'-O-)-METHYLTRANSFERASE TRMJ"/>
    <property type="match status" value="1"/>
</dbReference>
<evidence type="ECO:0000256" key="2">
    <source>
        <dbReference type="ARBA" id="ARBA00022603"/>
    </source>
</evidence>
<accession>A0A8D4VQQ0</accession>
<dbReference type="InterPro" id="IPR001537">
    <property type="entry name" value="SpoU_MeTrfase"/>
</dbReference>
<reference evidence="7" key="1">
    <citation type="submission" date="2019-06" db="EMBL/GenBank/DDBJ databases">
        <title>Complete genome sequence of Methylogaea oryzae strain JCM16910.</title>
        <authorList>
            <person name="Asakawa S."/>
        </authorList>
    </citation>
    <scope>NUCLEOTIDE SEQUENCE</scope>
    <source>
        <strain evidence="7">E10</strain>
    </source>
</reference>
<sequence length="244" mass="26950">MALANIRIVMVETSHPGNIGAAARAMKNMGLSDLCLVRPRDFPSAEATARASGADDVLSAAQVCDSLEQAIADCQLVVGASARDRWVTWPELTARACAETLWPQLETSRIAIVFGREHSGLTNSELDLCQYLLRIPCNSEFSSLNVGAAVQVVAYEFFQAATAEARAAASLSDPASGEEMESFFRHLRQTLFDIGFFHATKSGPSLMRRLRRLFHRARLEKKEVHMLRGILSQMQIRLERLNAE</sequence>
<dbReference type="RefSeq" id="WP_281427706.1">
    <property type="nucleotide sequence ID" value="NZ_AP019782.1"/>
</dbReference>
<comment type="subcellular location">
    <subcellularLocation>
        <location evidence="5">Cytoplasm</location>
    </subcellularLocation>
</comment>
<dbReference type="Proteomes" id="UP000824988">
    <property type="component" value="Chromosome"/>
</dbReference>
<dbReference type="AlphaFoldDB" id="A0A8D4VQQ0"/>
<dbReference type="PANTHER" id="PTHR42786">
    <property type="entry name" value="TRNA/RRNA METHYLTRANSFERASE"/>
    <property type="match status" value="1"/>
</dbReference>
<dbReference type="CDD" id="cd18093">
    <property type="entry name" value="SpoU-like_TrmJ"/>
    <property type="match status" value="1"/>
</dbReference>
<dbReference type="Pfam" id="PF00588">
    <property type="entry name" value="SpoU_methylase"/>
    <property type="match status" value="1"/>
</dbReference>
<comment type="subunit">
    <text evidence="5">Homodimer.</text>
</comment>
<evidence type="ECO:0000313" key="8">
    <source>
        <dbReference type="Proteomes" id="UP000824988"/>
    </source>
</evidence>
<evidence type="ECO:0000256" key="1">
    <source>
        <dbReference type="ARBA" id="ARBA00007228"/>
    </source>
</evidence>
<dbReference type="InterPro" id="IPR004384">
    <property type="entry name" value="RNA_MeTrfase_TrmJ/LasT"/>
</dbReference>
<comment type="catalytic activity">
    <reaction evidence="5">
        <text>cytidine(32) in tRNA + S-adenosyl-L-methionine = 2'-O-methylcytidine(32) in tRNA + S-adenosyl-L-homocysteine + H(+)</text>
        <dbReference type="Rhea" id="RHEA:42932"/>
        <dbReference type="Rhea" id="RHEA-COMP:10288"/>
        <dbReference type="Rhea" id="RHEA-COMP:10289"/>
        <dbReference type="ChEBI" id="CHEBI:15378"/>
        <dbReference type="ChEBI" id="CHEBI:57856"/>
        <dbReference type="ChEBI" id="CHEBI:59789"/>
        <dbReference type="ChEBI" id="CHEBI:74495"/>
        <dbReference type="ChEBI" id="CHEBI:82748"/>
        <dbReference type="EC" id="2.1.1.200"/>
    </reaction>
</comment>
<keyword evidence="5" id="KW-0819">tRNA processing</keyword>
<organism evidence="7 8">
    <name type="scientific">Methylogaea oryzae</name>
    <dbReference type="NCBI Taxonomy" id="1295382"/>
    <lineage>
        <taxon>Bacteria</taxon>
        <taxon>Pseudomonadati</taxon>
        <taxon>Pseudomonadota</taxon>
        <taxon>Gammaproteobacteria</taxon>
        <taxon>Methylococcales</taxon>
        <taxon>Methylococcaceae</taxon>
        <taxon>Methylogaea</taxon>
    </lineage>
</organism>
<protein>
    <recommendedName>
        <fullName evidence="5">tRNA (cytidine/uridine-2'-O-)-methyltransferase TrmJ</fullName>
        <ecNumber evidence="5">2.1.1.200</ecNumber>
    </recommendedName>
    <alternativeName>
        <fullName evidence="5">tRNA (cytidine(32)/uridine(32)-2'-O)-methyltransferase</fullName>
    </alternativeName>
    <alternativeName>
        <fullName evidence="5">tRNA Cm32/Um32 methyltransferase</fullName>
    </alternativeName>
</protein>
<name>A0A8D4VQQ0_9GAMM</name>
<keyword evidence="5" id="KW-0963">Cytoplasm</keyword>
<evidence type="ECO:0000256" key="4">
    <source>
        <dbReference type="ARBA" id="ARBA00022691"/>
    </source>
</evidence>
<dbReference type="GO" id="GO:0005829">
    <property type="term" value="C:cytosol"/>
    <property type="evidence" value="ECO:0007669"/>
    <property type="project" value="TreeGrafter"/>
</dbReference>
<comment type="similarity">
    <text evidence="1">Belongs to the class IV-like SAM-binding methyltransferase superfamily. RNA methyltransferase TrmH family.</text>
</comment>
<evidence type="ECO:0000313" key="7">
    <source>
        <dbReference type="EMBL" id="BBL71962.1"/>
    </source>
</evidence>